<dbReference type="HAMAP" id="MF_01877">
    <property type="entry name" value="16SrRNA_methyltr_I"/>
    <property type="match status" value="1"/>
</dbReference>
<feature type="compositionally biased region" description="Low complexity" evidence="6">
    <location>
        <begin position="346"/>
        <end position="360"/>
    </location>
</feature>
<evidence type="ECO:0000259" key="7">
    <source>
        <dbReference type="Pfam" id="PF00590"/>
    </source>
</evidence>
<dbReference type="Gene3D" id="3.30.950.10">
    <property type="entry name" value="Methyltransferase, Cobalt-precorrin-4 Transmethylase, Domain 2"/>
    <property type="match status" value="1"/>
</dbReference>
<evidence type="ECO:0000256" key="5">
    <source>
        <dbReference type="ARBA" id="ARBA00022691"/>
    </source>
</evidence>
<gene>
    <name evidence="8" type="ORF">DUNSADRAFT_14382</name>
</gene>
<reference evidence="8" key="1">
    <citation type="submission" date="2017-08" db="EMBL/GenBank/DDBJ databases">
        <authorList>
            <person name="Polle J.E."/>
            <person name="Barry K."/>
            <person name="Cushman J."/>
            <person name="Schmutz J."/>
            <person name="Tran D."/>
            <person name="Hathwaick L.T."/>
            <person name="Yim W.C."/>
            <person name="Jenkins J."/>
            <person name="Mckie-Krisberg Z.M."/>
            <person name="Prochnik S."/>
            <person name="Lindquist E."/>
            <person name="Dockter R.B."/>
            <person name="Adam C."/>
            <person name="Molina H."/>
            <person name="Bunkerborg J."/>
            <person name="Jin E."/>
            <person name="Buchheim M."/>
            <person name="Magnuson J."/>
        </authorList>
    </citation>
    <scope>NUCLEOTIDE SEQUENCE</scope>
    <source>
        <strain evidence="8">CCAP 19/18</strain>
    </source>
</reference>
<dbReference type="InterPro" id="IPR008189">
    <property type="entry name" value="rRNA_ssu_MeTfrase_I"/>
</dbReference>
<dbReference type="InterPro" id="IPR035996">
    <property type="entry name" value="4pyrrol_Methylase_sf"/>
</dbReference>
<dbReference type="GO" id="GO:0008168">
    <property type="term" value="F:methyltransferase activity"/>
    <property type="evidence" value="ECO:0007669"/>
    <property type="project" value="UniProtKB-KW"/>
</dbReference>
<dbReference type="PANTHER" id="PTHR46111">
    <property type="entry name" value="RIBOSOMAL RNA SMALL SUBUNIT METHYLTRANSFERASE I"/>
    <property type="match status" value="1"/>
</dbReference>
<keyword evidence="4" id="KW-0808">Transferase</keyword>
<dbReference type="SUPFAM" id="SSF53790">
    <property type="entry name" value="Tetrapyrrole methylase"/>
    <property type="match status" value="1"/>
</dbReference>
<accession>A0ABQ7G7F4</accession>
<keyword evidence="5" id="KW-0949">S-adenosyl-L-methionine</keyword>
<comment type="caution">
    <text evidence="8">The sequence shown here is derived from an EMBL/GenBank/DDBJ whole genome shotgun (WGS) entry which is preliminary data.</text>
</comment>
<evidence type="ECO:0000256" key="4">
    <source>
        <dbReference type="ARBA" id="ARBA00022679"/>
    </source>
</evidence>
<name>A0ABQ7G7F4_DUNSA</name>
<keyword evidence="1" id="KW-0963">Cytoplasm</keyword>
<feature type="region of interest" description="Disordered" evidence="6">
    <location>
        <begin position="326"/>
        <end position="360"/>
    </location>
</feature>
<dbReference type="InterPro" id="IPR014776">
    <property type="entry name" value="4pyrrole_Mease_sub2"/>
</dbReference>
<dbReference type="PANTHER" id="PTHR46111:SF1">
    <property type="entry name" value="RIBOSOMAL RNA SMALL SUBUNIT METHYLTRANSFERASE I"/>
    <property type="match status" value="1"/>
</dbReference>
<dbReference type="NCBIfam" id="TIGR00096">
    <property type="entry name" value="16S rRNA (cytidine(1402)-2'-O)-methyltransferase"/>
    <property type="match status" value="1"/>
</dbReference>
<evidence type="ECO:0000256" key="6">
    <source>
        <dbReference type="SAM" id="MobiDB-lite"/>
    </source>
</evidence>
<organism evidence="8 9">
    <name type="scientific">Dunaliella salina</name>
    <name type="common">Green alga</name>
    <name type="synonym">Protococcus salinus</name>
    <dbReference type="NCBI Taxonomy" id="3046"/>
    <lineage>
        <taxon>Eukaryota</taxon>
        <taxon>Viridiplantae</taxon>
        <taxon>Chlorophyta</taxon>
        <taxon>core chlorophytes</taxon>
        <taxon>Chlorophyceae</taxon>
        <taxon>CS clade</taxon>
        <taxon>Chlamydomonadales</taxon>
        <taxon>Dunaliellaceae</taxon>
        <taxon>Dunaliella</taxon>
    </lineage>
</organism>
<dbReference type="Proteomes" id="UP000815325">
    <property type="component" value="Unassembled WGS sequence"/>
</dbReference>
<keyword evidence="3 8" id="KW-0489">Methyltransferase</keyword>
<proteinExistence type="inferred from homology"/>
<evidence type="ECO:0000256" key="1">
    <source>
        <dbReference type="ARBA" id="ARBA00022490"/>
    </source>
</evidence>
<dbReference type="InterPro" id="IPR014777">
    <property type="entry name" value="4pyrrole_Mease_sub1"/>
</dbReference>
<keyword evidence="9" id="KW-1185">Reference proteome</keyword>
<protein>
    <submittedName>
        <fullName evidence="8">Tetrapyrrole methylase</fullName>
    </submittedName>
</protein>
<feature type="compositionally biased region" description="Gly residues" evidence="6">
    <location>
        <begin position="333"/>
        <end position="345"/>
    </location>
</feature>
<dbReference type="Pfam" id="PF00590">
    <property type="entry name" value="TP_methylase"/>
    <property type="match status" value="1"/>
</dbReference>
<keyword evidence="2" id="KW-0698">rRNA processing</keyword>
<dbReference type="CDD" id="cd11648">
    <property type="entry name" value="RsmI"/>
    <property type="match status" value="1"/>
</dbReference>
<dbReference type="PROSITE" id="PS01296">
    <property type="entry name" value="RSMI"/>
    <property type="match status" value="1"/>
</dbReference>
<evidence type="ECO:0000313" key="8">
    <source>
        <dbReference type="EMBL" id="KAF5830531.1"/>
    </source>
</evidence>
<evidence type="ECO:0000256" key="3">
    <source>
        <dbReference type="ARBA" id="ARBA00022603"/>
    </source>
</evidence>
<dbReference type="EMBL" id="MU070032">
    <property type="protein sequence ID" value="KAF5830531.1"/>
    <property type="molecule type" value="Genomic_DNA"/>
</dbReference>
<dbReference type="InterPro" id="IPR018063">
    <property type="entry name" value="SAM_MeTrfase_RsmI_CS"/>
</dbReference>
<feature type="domain" description="Tetrapyrrole methylase" evidence="7">
    <location>
        <begin position="103"/>
        <end position="300"/>
    </location>
</feature>
<dbReference type="GO" id="GO:0032259">
    <property type="term" value="P:methylation"/>
    <property type="evidence" value="ECO:0007669"/>
    <property type="project" value="UniProtKB-KW"/>
</dbReference>
<dbReference type="Gene3D" id="3.40.1010.10">
    <property type="entry name" value="Cobalt-precorrin-4 Transmethylase, Domain 1"/>
    <property type="match status" value="1"/>
</dbReference>
<sequence>MLRCRPKAQLQGQVVHHVRFRFTRHVLKQRRLNLPFYPWDSTHSVVCRHARFGSVNSSPGSALQEVNEVDLEPDDCGRLHDGGLSSFSSAMRSWPHEQLASGLFIVPTPIGNLGDITLRALRVLQSSSLVLAEDTRHTRKLLNYFGLKADTLSYHDHNEKQRVAGVMQRLKEGQSLALVSDAGMPGISDPGHAIIAAAVEAGVRVIPLPGACAFVSALVASGLPTSSFSFHGFLPPKPAARRARLSELRDLCGTLVFYAPPHGLLRVLGDMVEVLGGSRKVCIARELTKVHEEFFRSTLKGALEEFSHREPRGEICIVLEGADGAPQSPIQGPPGGSAEQGGPTDGGAASSSVGTVPGVSPELERARPMLTHLIASGVPMSAAAKDVAKQLGMSRKELYNVAMQVQAQVLSENSRTE</sequence>
<dbReference type="InterPro" id="IPR000878">
    <property type="entry name" value="4pyrrol_Mease"/>
</dbReference>
<evidence type="ECO:0000256" key="2">
    <source>
        <dbReference type="ARBA" id="ARBA00022552"/>
    </source>
</evidence>
<evidence type="ECO:0000313" key="9">
    <source>
        <dbReference type="Proteomes" id="UP000815325"/>
    </source>
</evidence>